<evidence type="ECO:0000313" key="2">
    <source>
        <dbReference type="Proteomes" id="UP000287224"/>
    </source>
</evidence>
<comment type="caution">
    <text evidence="1">The sequence shown here is derived from an EMBL/GenBank/DDBJ whole genome shotgun (WGS) entry which is preliminary data.</text>
</comment>
<sequence>MGIGTTPKFAIGQRGLLVRSEQGNMLWDCITYLGDKTYEAVKELGGISAIAISHPHYYSCMYAAQVRIPGIHGH</sequence>
<dbReference type="SUPFAM" id="SSF56281">
    <property type="entry name" value="Metallo-hydrolase/oxidoreductase"/>
    <property type="match status" value="1"/>
</dbReference>
<reference evidence="2" key="1">
    <citation type="submission" date="2018-12" db="EMBL/GenBank/DDBJ databases">
        <title>Tengunoibacter tsumagoiensis gen. nov., sp. nov., Dictyobacter kobayashii sp. nov., D. alpinus sp. nov., and D. joshuensis sp. nov. and description of Dictyobacteraceae fam. nov. within the order Ktedonobacterales isolated from Tengu-no-mugimeshi.</title>
        <authorList>
            <person name="Wang C.M."/>
            <person name="Zheng Y."/>
            <person name="Sakai Y."/>
            <person name="Toyoda A."/>
            <person name="Minakuchi Y."/>
            <person name="Abe K."/>
            <person name="Yokota A."/>
            <person name="Yabe S."/>
        </authorList>
    </citation>
    <scope>NUCLEOTIDE SEQUENCE [LARGE SCALE GENOMIC DNA]</scope>
    <source>
        <strain evidence="2">S-27</strain>
    </source>
</reference>
<proteinExistence type="predicted"/>
<evidence type="ECO:0008006" key="3">
    <source>
        <dbReference type="Google" id="ProtNLM"/>
    </source>
</evidence>
<dbReference type="InterPro" id="IPR036866">
    <property type="entry name" value="RibonucZ/Hydroxyglut_hydro"/>
</dbReference>
<protein>
    <recommendedName>
        <fullName evidence="3">Metallo-beta-lactamase domain-containing protein</fullName>
    </recommendedName>
</protein>
<gene>
    <name evidence="1" type="ORF">KDAU_54620</name>
</gene>
<accession>A0A401ZMQ2</accession>
<name>A0A401ZMQ2_9CHLR</name>
<keyword evidence="2" id="KW-1185">Reference proteome</keyword>
<dbReference type="AlphaFoldDB" id="A0A401ZMQ2"/>
<dbReference type="PANTHER" id="PTHR36839:SF1">
    <property type="entry name" value="METALLO-BETA-LACTAMASE FAMILY PROTEIN (AFU_ORTHOLOGUE AFUA_5G12770)"/>
    <property type="match status" value="1"/>
</dbReference>
<evidence type="ECO:0000313" key="1">
    <source>
        <dbReference type="EMBL" id="GCE08133.1"/>
    </source>
</evidence>
<organism evidence="1 2">
    <name type="scientific">Dictyobacter aurantiacus</name>
    <dbReference type="NCBI Taxonomy" id="1936993"/>
    <lineage>
        <taxon>Bacteria</taxon>
        <taxon>Bacillati</taxon>
        <taxon>Chloroflexota</taxon>
        <taxon>Ktedonobacteria</taxon>
        <taxon>Ktedonobacterales</taxon>
        <taxon>Dictyobacteraceae</taxon>
        <taxon>Dictyobacter</taxon>
    </lineage>
</organism>
<dbReference type="EMBL" id="BIFQ01000002">
    <property type="protein sequence ID" value="GCE08133.1"/>
    <property type="molecule type" value="Genomic_DNA"/>
</dbReference>
<dbReference type="PANTHER" id="PTHR36839">
    <property type="entry name" value="METALLO-BETA-LACTAMASE FAMILY PROTEIN (AFU_ORTHOLOGUE AFUA_5G12770)"/>
    <property type="match status" value="1"/>
</dbReference>
<dbReference type="Proteomes" id="UP000287224">
    <property type="component" value="Unassembled WGS sequence"/>
</dbReference>